<accession>E6XM79</accession>
<proteinExistence type="predicted"/>
<reference evidence="4 5" key="1">
    <citation type="submission" date="2011-01" db="EMBL/GenBank/DDBJ databases">
        <title>Complete sequence of Shewanella putrefaciens 200.</title>
        <authorList>
            <consortium name="US DOE Joint Genome Institute"/>
            <person name="Lucas S."/>
            <person name="Copeland A."/>
            <person name="Lapidus A."/>
            <person name="Cheng J.-F."/>
            <person name="Bruce D."/>
            <person name="Goodwin L."/>
            <person name="Pitluck S."/>
            <person name="Munk A.C."/>
            <person name="Detter J.C."/>
            <person name="Han C."/>
            <person name="Tapia R."/>
            <person name="Land M."/>
            <person name="Hauser L."/>
            <person name="Chang Y.-J."/>
            <person name="Jeffries C."/>
            <person name="Kyrpides N."/>
            <person name="Ivanova N."/>
            <person name="Mikhailova N."/>
            <person name="Kolker E."/>
            <person name="Lawrence C."/>
            <person name="McCue L.A."/>
            <person name="DiChristina T."/>
            <person name="Nealson K."/>
            <person name="Fredrickson J.K."/>
            <person name="Woyke T."/>
        </authorList>
    </citation>
    <scope>NUCLEOTIDE SEQUENCE [LARGE SCALE GENOMIC DNA]</scope>
    <source>
        <strain evidence="4 5">200</strain>
    </source>
</reference>
<dbReference type="GO" id="GO:0016747">
    <property type="term" value="F:acyltransferase activity, transferring groups other than amino-acyl groups"/>
    <property type="evidence" value="ECO:0007669"/>
    <property type="project" value="InterPro"/>
</dbReference>
<dbReference type="PATRIC" id="fig|399804.5.peg.3349"/>
<name>E6XM79_SHEP2</name>
<dbReference type="Proteomes" id="UP000008209">
    <property type="component" value="Chromosome"/>
</dbReference>
<dbReference type="InterPro" id="IPR016181">
    <property type="entry name" value="Acyl_CoA_acyltransferase"/>
</dbReference>
<dbReference type="Pfam" id="PF00583">
    <property type="entry name" value="Acetyltransf_1"/>
    <property type="match status" value="1"/>
</dbReference>
<evidence type="ECO:0000313" key="5">
    <source>
        <dbReference type="Proteomes" id="UP000008209"/>
    </source>
</evidence>
<protein>
    <submittedName>
        <fullName evidence="4">GCN5-related N-acetyltransferase</fullName>
    </submittedName>
</protein>
<evidence type="ECO:0000256" key="1">
    <source>
        <dbReference type="ARBA" id="ARBA00022679"/>
    </source>
</evidence>
<evidence type="ECO:0000313" key="4">
    <source>
        <dbReference type="EMBL" id="ADV55630.1"/>
    </source>
</evidence>
<keyword evidence="1 4" id="KW-0808">Transferase</keyword>
<evidence type="ECO:0000256" key="2">
    <source>
        <dbReference type="ARBA" id="ARBA00023315"/>
    </source>
</evidence>
<feature type="domain" description="N-acetyltransferase" evidence="3">
    <location>
        <begin position="21"/>
        <end position="183"/>
    </location>
</feature>
<organism evidence="4 5">
    <name type="scientific">Shewanella putrefaciens (strain 200)</name>
    <dbReference type="NCBI Taxonomy" id="399804"/>
    <lineage>
        <taxon>Bacteria</taxon>
        <taxon>Pseudomonadati</taxon>
        <taxon>Pseudomonadota</taxon>
        <taxon>Gammaproteobacteria</taxon>
        <taxon>Alteromonadales</taxon>
        <taxon>Shewanellaceae</taxon>
        <taxon>Shewanella</taxon>
    </lineage>
</organism>
<dbReference type="PANTHER" id="PTHR43877">
    <property type="entry name" value="AMINOALKYLPHOSPHONATE N-ACETYLTRANSFERASE-RELATED-RELATED"/>
    <property type="match status" value="1"/>
</dbReference>
<dbReference type="EMBL" id="CP002457">
    <property type="protein sequence ID" value="ADV55630.1"/>
    <property type="molecule type" value="Genomic_DNA"/>
</dbReference>
<dbReference type="PROSITE" id="PS51186">
    <property type="entry name" value="GNAT"/>
    <property type="match status" value="1"/>
</dbReference>
<dbReference type="FunFam" id="3.40.630.30:FF:000310">
    <property type="entry name" value="Acteyltransferase GNAT family"/>
    <property type="match status" value="1"/>
</dbReference>
<dbReference type="PANTHER" id="PTHR43877:SF2">
    <property type="entry name" value="AMINOALKYLPHOSPHONATE N-ACETYLTRANSFERASE-RELATED"/>
    <property type="match status" value="1"/>
</dbReference>
<dbReference type="Gene3D" id="3.40.630.30">
    <property type="match status" value="1"/>
</dbReference>
<dbReference type="CDD" id="cd04301">
    <property type="entry name" value="NAT_SF"/>
    <property type="match status" value="1"/>
</dbReference>
<dbReference type="SUPFAM" id="SSF55729">
    <property type="entry name" value="Acyl-CoA N-acyltransferases (Nat)"/>
    <property type="match status" value="1"/>
</dbReference>
<dbReference type="InterPro" id="IPR050832">
    <property type="entry name" value="Bact_Acetyltransf"/>
</dbReference>
<dbReference type="InterPro" id="IPR000182">
    <property type="entry name" value="GNAT_dom"/>
</dbReference>
<dbReference type="AlphaFoldDB" id="E6XM79"/>
<keyword evidence="2" id="KW-0012">Acyltransferase</keyword>
<gene>
    <name evidence="4" type="ordered locus">Sput200_3235</name>
</gene>
<evidence type="ECO:0000259" key="3">
    <source>
        <dbReference type="PROSITE" id="PS51186"/>
    </source>
</evidence>
<dbReference type="KEGG" id="shp:Sput200_3235"/>
<sequence length="188" mass="20839">MVIESLHGMLWGDILLENLMITIRKATKTDAQACWDIRNAAINKGCTGFYDAGDLLIWTAGELTEQFRRIVEAHFYVAEISDNALQVKTVVGTVMLDEPYAQLEALFVSPDAMGLGVGKALLKFIETMAFNQGIAQLRLESTLNAVDFYRHCGFGGEGLEEESIYCSPRGIALECMVMYKNLERPSAC</sequence>
<dbReference type="HOGENOM" id="CLU_087351_4_1_6"/>